<dbReference type="PANTHER" id="PTHR33823:SF4">
    <property type="entry name" value="GENERAL STRESS PROTEIN 16O"/>
    <property type="match status" value="1"/>
</dbReference>
<dbReference type="GO" id="GO:0008270">
    <property type="term" value="F:zinc ion binding"/>
    <property type="evidence" value="ECO:0007669"/>
    <property type="project" value="UniProtKB-KW"/>
</dbReference>
<feature type="zinc finger region" description="dksA C4-type" evidence="4">
    <location>
        <begin position="78"/>
        <end position="102"/>
    </location>
</feature>
<keyword evidence="2" id="KW-0863">Zinc-finger</keyword>
<evidence type="ECO:0000313" key="6">
    <source>
        <dbReference type="EMBL" id="SMX49939.1"/>
    </source>
</evidence>
<dbReference type="GO" id="GO:0006355">
    <property type="term" value="P:regulation of DNA-templated transcription"/>
    <property type="evidence" value="ECO:0007669"/>
    <property type="project" value="InterPro"/>
</dbReference>
<keyword evidence="7" id="KW-1185">Reference proteome</keyword>
<dbReference type="GO" id="GO:0003677">
    <property type="term" value="F:DNA binding"/>
    <property type="evidence" value="ECO:0007669"/>
    <property type="project" value="InterPro"/>
</dbReference>
<dbReference type="InterPro" id="IPR000551">
    <property type="entry name" value="MerR-type_HTH_dom"/>
</dbReference>
<dbReference type="InterPro" id="IPR048487">
    <property type="entry name" value="DksA-like_N"/>
</dbReference>
<organism evidence="6 7">
    <name type="scientific">Maliponia aquimaris</name>
    <dbReference type="NCBI Taxonomy" id="1673631"/>
    <lineage>
        <taxon>Bacteria</taxon>
        <taxon>Pseudomonadati</taxon>
        <taxon>Pseudomonadota</taxon>
        <taxon>Alphaproteobacteria</taxon>
        <taxon>Rhodobacterales</taxon>
        <taxon>Paracoccaceae</taxon>
        <taxon>Maliponia</taxon>
    </lineage>
</organism>
<name>A0A238L4J0_9RHOB</name>
<evidence type="ECO:0000256" key="4">
    <source>
        <dbReference type="PROSITE-ProRule" id="PRU00510"/>
    </source>
</evidence>
<dbReference type="EMBL" id="FXYF01000018">
    <property type="protein sequence ID" value="SMX49939.1"/>
    <property type="molecule type" value="Genomic_DNA"/>
</dbReference>
<keyword evidence="1" id="KW-0479">Metal-binding</keyword>
<evidence type="ECO:0000256" key="3">
    <source>
        <dbReference type="ARBA" id="ARBA00022833"/>
    </source>
</evidence>
<dbReference type="InterPro" id="IPR000962">
    <property type="entry name" value="Znf_DskA_TraR"/>
</dbReference>
<sequence>MSHHAQKLALLERLRALGVQLEEIEDALEAPHSKDWEEMAVEREGEEVLERLGEKGQAEVARIKAALARMAQGTYGECTRCGDEISPERLRVLPETPLCAACAASV</sequence>
<evidence type="ECO:0000256" key="2">
    <source>
        <dbReference type="ARBA" id="ARBA00022771"/>
    </source>
</evidence>
<dbReference type="PROSITE" id="PS50937">
    <property type="entry name" value="HTH_MERR_2"/>
    <property type="match status" value="1"/>
</dbReference>
<evidence type="ECO:0000256" key="1">
    <source>
        <dbReference type="ARBA" id="ARBA00022723"/>
    </source>
</evidence>
<dbReference type="PROSITE" id="PS51128">
    <property type="entry name" value="ZF_DKSA_2"/>
    <property type="match status" value="1"/>
</dbReference>
<dbReference type="PANTHER" id="PTHR33823">
    <property type="entry name" value="RNA POLYMERASE-BINDING TRANSCRIPTION FACTOR DKSA-RELATED"/>
    <property type="match status" value="1"/>
</dbReference>
<dbReference type="SUPFAM" id="SSF57716">
    <property type="entry name" value="Glucocorticoid receptor-like (DNA-binding domain)"/>
    <property type="match status" value="1"/>
</dbReference>
<reference evidence="6 7" key="1">
    <citation type="submission" date="2017-05" db="EMBL/GenBank/DDBJ databases">
        <authorList>
            <person name="Song R."/>
            <person name="Chenine A.L."/>
            <person name="Ruprecht R.M."/>
        </authorList>
    </citation>
    <scope>NUCLEOTIDE SEQUENCE [LARGE SCALE GENOMIC DNA]</scope>
    <source>
        <strain evidence="6 7">CECT 8898</strain>
    </source>
</reference>
<gene>
    <name evidence="6" type="primary">dksA_3</name>
    <name evidence="6" type="ORF">MAA8898_04525</name>
</gene>
<dbReference type="Pfam" id="PF01258">
    <property type="entry name" value="zf-dskA_traR"/>
    <property type="match status" value="1"/>
</dbReference>
<accession>A0A238L4J0</accession>
<evidence type="ECO:0000259" key="5">
    <source>
        <dbReference type="PROSITE" id="PS50937"/>
    </source>
</evidence>
<dbReference type="AlphaFoldDB" id="A0A238L4J0"/>
<proteinExistence type="predicted"/>
<keyword evidence="3" id="KW-0862">Zinc</keyword>
<evidence type="ECO:0000313" key="7">
    <source>
        <dbReference type="Proteomes" id="UP000207598"/>
    </source>
</evidence>
<dbReference type="Proteomes" id="UP000207598">
    <property type="component" value="Unassembled WGS sequence"/>
</dbReference>
<dbReference type="RefSeq" id="WP_094023255.1">
    <property type="nucleotide sequence ID" value="NZ_FXYF01000018.1"/>
</dbReference>
<feature type="domain" description="HTH merR-type" evidence="5">
    <location>
        <begin position="1"/>
        <end position="30"/>
    </location>
</feature>
<dbReference type="OrthoDB" id="1121111at2"/>
<dbReference type="Pfam" id="PF21173">
    <property type="entry name" value="DksA-like_N"/>
    <property type="match status" value="1"/>
</dbReference>
<protein>
    <submittedName>
        <fullName evidence="6">RNA polymerase-binding transcription factor DksA</fullName>
    </submittedName>
</protein>
<dbReference type="Gene3D" id="1.20.120.910">
    <property type="entry name" value="DksA, coiled-coil domain"/>
    <property type="match status" value="1"/>
</dbReference>